<dbReference type="InterPro" id="IPR029767">
    <property type="entry name" value="WecB-like"/>
</dbReference>
<proteinExistence type="inferred from homology"/>
<dbReference type="EMBL" id="AFWT01000042">
    <property type="protein sequence ID" value="EGV28253.1"/>
    <property type="molecule type" value="Genomic_DNA"/>
</dbReference>
<dbReference type="PANTHER" id="PTHR43174">
    <property type="entry name" value="UDP-N-ACETYLGLUCOSAMINE 2-EPIMERASE"/>
    <property type="match status" value="1"/>
</dbReference>
<dbReference type="InterPro" id="IPR003331">
    <property type="entry name" value="UDP_GlcNAc_Epimerase_2_dom"/>
</dbReference>
<dbReference type="OrthoDB" id="9803238at2"/>
<dbReference type="PATRIC" id="fig|765913.3.peg.4027"/>
<dbReference type="PANTHER" id="PTHR43174:SF1">
    <property type="entry name" value="UDP-N-ACETYLGLUCOSAMINE 2-EPIMERASE"/>
    <property type="match status" value="1"/>
</dbReference>
<sequence>MRIDIIAGARPNFVKIAPIIHAIEARQSAGSDLSYRLVHTGQHYSDSLSSTFFEQLDIPAPHVNLAVGSGTHAEQTGAIMIRYEQLLQQAPTDLCLVVGDVNSTLACAITAQKCGIPVGHVESGLRSADWRMPEEINRLATDAITNWHFTTSAFANANLRRSGVPEERIFFVGNTMIDTLLANQARLRPPNCWRELGLQPGHYFILTMHRPASVDDTGVLAGTLHAILEGTRGLPLVFPVHPRTARRLAHAGALPEGLHPIPPQPYLEFNYLVKHAKAIITDSGGITEEATVLGIPCLNLRETTERPETVSLGTTRLIGRDPARLAQALTNVFSSDWPPGQIPEKWDGKAGLRIAAALDVIARTGLNPIQAARQPPQCAVVDPFFVDT</sequence>
<evidence type="ECO:0000313" key="4">
    <source>
        <dbReference type="Proteomes" id="UP000004200"/>
    </source>
</evidence>
<evidence type="ECO:0000313" key="3">
    <source>
        <dbReference type="EMBL" id="EGV28253.1"/>
    </source>
</evidence>
<dbReference type="Gene3D" id="3.40.50.2000">
    <property type="entry name" value="Glycogen Phosphorylase B"/>
    <property type="match status" value="2"/>
</dbReference>
<keyword evidence="4" id="KW-1185">Reference proteome</keyword>
<dbReference type="GO" id="GO:0008761">
    <property type="term" value="F:UDP-N-acetylglucosamine 2-epimerase activity"/>
    <property type="evidence" value="ECO:0007669"/>
    <property type="project" value="UniProtKB-EC"/>
</dbReference>
<dbReference type="Pfam" id="PF02350">
    <property type="entry name" value="Epimerase_2"/>
    <property type="match status" value="1"/>
</dbReference>
<evidence type="ECO:0000259" key="2">
    <source>
        <dbReference type="Pfam" id="PF02350"/>
    </source>
</evidence>
<organism evidence="3 4">
    <name type="scientific">Thiorhodococcus drewsii AZ1</name>
    <dbReference type="NCBI Taxonomy" id="765913"/>
    <lineage>
        <taxon>Bacteria</taxon>
        <taxon>Pseudomonadati</taxon>
        <taxon>Pseudomonadota</taxon>
        <taxon>Gammaproteobacteria</taxon>
        <taxon>Chromatiales</taxon>
        <taxon>Chromatiaceae</taxon>
        <taxon>Thiorhodococcus</taxon>
    </lineage>
</organism>
<comment type="similarity">
    <text evidence="1">Belongs to the UDP-N-acetylglucosamine 2-epimerase family.</text>
</comment>
<feature type="domain" description="UDP-N-acetylglucosamine 2-epimerase" evidence="2">
    <location>
        <begin position="31"/>
        <end position="358"/>
    </location>
</feature>
<gene>
    <name evidence="3" type="ORF">ThidrDRAFT_3956</name>
</gene>
<dbReference type="NCBIfam" id="TIGR00236">
    <property type="entry name" value="wecB"/>
    <property type="match status" value="1"/>
</dbReference>
<dbReference type="SUPFAM" id="SSF53756">
    <property type="entry name" value="UDP-Glycosyltransferase/glycogen phosphorylase"/>
    <property type="match status" value="1"/>
</dbReference>
<dbReference type="CDD" id="cd03786">
    <property type="entry name" value="GTB_UDP-GlcNAc_2-Epimerase"/>
    <property type="match status" value="1"/>
</dbReference>
<name>G2E6P3_9GAMM</name>
<dbReference type="EC" id="5.1.3.14" evidence="3"/>
<protein>
    <submittedName>
        <fullName evidence="3">UDP-N-acetylglucosamine 2-epimerase</fullName>
        <ecNumber evidence="3">5.1.3.14</ecNumber>
    </submittedName>
</protein>
<comment type="caution">
    <text evidence="3">The sequence shown here is derived from an EMBL/GenBank/DDBJ whole genome shotgun (WGS) entry which is preliminary data.</text>
</comment>
<accession>G2E6P3</accession>
<keyword evidence="1 3" id="KW-0413">Isomerase</keyword>
<dbReference type="Proteomes" id="UP000004200">
    <property type="component" value="Unassembled WGS sequence"/>
</dbReference>
<dbReference type="eggNOG" id="COG0381">
    <property type="taxonomic scope" value="Bacteria"/>
</dbReference>
<dbReference type="STRING" id="765913.ThidrDRAFT_3956"/>
<reference evidence="3 4" key="1">
    <citation type="submission" date="2011-06" db="EMBL/GenBank/DDBJ databases">
        <title>The draft genome of Thiorhodococcus drewsii AZ1.</title>
        <authorList>
            <consortium name="US DOE Joint Genome Institute (JGI-PGF)"/>
            <person name="Lucas S."/>
            <person name="Han J."/>
            <person name="Lapidus A."/>
            <person name="Cheng J.-F."/>
            <person name="Goodwin L."/>
            <person name="Pitluck S."/>
            <person name="Peters L."/>
            <person name="Land M.L."/>
            <person name="Hauser L."/>
            <person name="Vogl K."/>
            <person name="Liu Z."/>
            <person name="Imhoff J."/>
            <person name="Thiel V."/>
            <person name="Frigaard N.-U."/>
            <person name="Bryant D.A."/>
            <person name="Woyke T.J."/>
        </authorList>
    </citation>
    <scope>NUCLEOTIDE SEQUENCE [LARGE SCALE GENOMIC DNA]</scope>
    <source>
        <strain evidence="3 4">AZ1</strain>
    </source>
</reference>
<evidence type="ECO:0000256" key="1">
    <source>
        <dbReference type="RuleBase" id="RU003513"/>
    </source>
</evidence>
<dbReference type="AlphaFoldDB" id="G2E6P3"/>
<dbReference type="RefSeq" id="WP_007042669.1">
    <property type="nucleotide sequence ID" value="NZ_AFWT01000042.1"/>
</dbReference>